<evidence type="ECO:0000256" key="3">
    <source>
        <dbReference type="ARBA" id="ARBA00022553"/>
    </source>
</evidence>
<keyword evidence="5" id="KW-0175">Coiled coil</keyword>
<feature type="coiled-coil region" evidence="5">
    <location>
        <begin position="1000"/>
        <end position="1134"/>
    </location>
</feature>
<feature type="region of interest" description="Disordered" evidence="6">
    <location>
        <begin position="767"/>
        <end position="791"/>
    </location>
</feature>
<evidence type="ECO:0000256" key="2">
    <source>
        <dbReference type="ARBA" id="ARBA00022490"/>
    </source>
</evidence>
<feature type="coiled-coil region" evidence="5">
    <location>
        <begin position="697"/>
        <end position="766"/>
    </location>
</feature>
<feature type="compositionally biased region" description="Low complexity" evidence="6">
    <location>
        <begin position="900"/>
        <end position="911"/>
    </location>
</feature>
<feature type="coiled-coil region" evidence="5">
    <location>
        <begin position="1320"/>
        <end position="1395"/>
    </location>
</feature>
<organism evidence="7">
    <name type="scientific">Anopheles triannulatus</name>
    <dbReference type="NCBI Taxonomy" id="58253"/>
    <lineage>
        <taxon>Eukaryota</taxon>
        <taxon>Metazoa</taxon>
        <taxon>Ecdysozoa</taxon>
        <taxon>Arthropoda</taxon>
        <taxon>Hexapoda</taxon>
        <taxon>Insecta</taxon>
        <taxon>Pterygota</taxon>
        <taxon>Neoptera</taxon>
        <taxon>Endopterygota</taxon>
        <taxon>Diptera</taxon>
        <taxon>Nematocera</taxon>
        <taxon>Culicoidea</taxon>
        <taxon>Culicidae</taxon>
        <taxon>Anophelinae</taxon>
        <taxon>Anopheles</taxon>
    </lineage>
</organism>
<dbReference type="GO" id="GO:0005813">
    <property type="term" value="C:centrosome"/>
    <property type="evidence" value="ECO:0007669"/>
    <property type="project" value="UniProtKB-SubCell"/>
</dbReference>
<feature type="region of interest" description="Disordered" evidence="6">
    <location>
        <begin position="272"/>
        <end position="305"/>
    </location>
</feature>
<sequence length="1494" mass="165856">MALSSDPHEQKLYHMFQSYASGDTNVVGLDREALLKLCFSLELKERGQLLVKCLFSGSKTHVNFGEFRQGLLQILEGDLKDSLASSGTRNGSFSSDSFDRTSAYSRYAEDSDREQQQQQHALDTCSSGPEFEIARDGNTSSHSNVGCSNTSGISSTESCSPLLHQSTGGVSSREPSNSHGRQQRPSAGGDVASNVDGVTGQQKEAKKESQQSNAGEKRMGFGAETTVTNECGNRINGRSKPRTTSKNTNDEAEDCSDREVLPKFVVGTKKYGRRSRPRLEDVNGGFESSSQSSNSDNESVNTAAQQSALVIPGHPNMLLTTGCSVITGTGTGTVVAASSRVQRSVSQSDIHGSKRRRPMAYGSGSRLKRCASLPTHRQRPSNFTDSTALNSSALREQLHMDDKQIDKKIYFMNLSENLRAIWYSLLKESGERSPPGPDKLNQAQLEMVCESAGLLTDAARIAAQEVFSKLSRHALEGISFDEFIGLLESNTNILQITNNDSDHPATPQQQLQSDCSVLSDLSTTREDSKDFTLAIMPDWTSEIGSLAARIIVDMWESAGIAAPTALLHDLGFDDDVIQVADLVHALEEEHQRLINDHHRAANCGNSIADASHIVRASLALHKAEVNALRQAFHQLVEENKKLYADNKEVNHRAVLLAQEVDERQNLLETSTRNKMRQLKQRHHETMKELSSQLSYEREQMSQATSLLEQRIMSLETEETKLRSDLSRLTNENEELRQEQENLTKEITELLEKNIKLNRDIAELEENNRSDYLGGEEEDGCGGGSINSPLGRKDSEEVWDLIERISSLQKDNSGLRDKNDELSAEIEQLTLELTKLKVKRGTKPAMVDDVMAGAGAGGCSDAVGDGMNCVSATKRRGDSPSKTHITDDSSPRLGKFRKCNSENGNESDSSSGDWMALHSELVANTRGTIAVSSSGISSLNESSIESQVRNEELKMLRAKVEELEAQLAQAGNKEQPAKVEETASASAASEEAPAAVATEPSKDLKARCEELELSLEQMRKEYEDCEDYWQAKVNEERQLYEEEQRVSDEKLTELLKKMAEYEEQFALQSSGGNAGGRDGRLSPIDEKDGLEQQYLELEADFEQVQLAMEEKSQEAERLRQRIEELEEQMNKYPAMMLSPPANRNVSPDQPDACSPISYLWKQSTIQRPVRDYQNPNWKPTPPAAAQDDCLSAPDEGLAKKQAEYLKCHSAEEIISNDEPFDRVISPLQGHVAATATIDSNSTISKQNMLSSHSNSSNSFTVSECVGVELSNESYQQELMNDKLSHAVDELNVPDTCSAKSFPYTYSSQSQPPMDDGGLLQTQKLRSVQLQLQDEIKELTQERDCLLMEVQQLKEAKPILARGFTKPDANTNYVKTIQCLEQKNKRLQSMVKQQQQYAESMLYQIWQQQRTEINDLRNRVEAQCIVISDQSARLASNDLLVKDMYEENTRLLAQVQRLEQQRVRAKWFQSANTNNPSSSSSNSNHHGFGGLMPGYP</sequence>
<feature type="compositionally biased region" description="Gly residues" evidence="6">
    <location>
        <begin position="1485"/>
        <end position="1494"/>
    </location>
</feature>
<feature type="compositionally biased region" description="Low complexity" evidence="6">
    <location>
        <begin position="981"/>
        <end position="998"/>
    </location>
</feature>
<feature type="region of interest" description="Disordered" evidence="6">
    <location>
        <begin position="343"/>
        <end position="386"/>
    </location>
</feature>
<feature type="compositionally biased region" description="Basic and acidic residues" evidence="6">
    <location>
        <begin position="874"/>
        <end position="889"/>
    </location>
</feature>
<feature type="compositionally biased region" description="Polar residues" evidence="6">
    <location>
        <begin position="137"/>
        <end position="185"/>
    </location>
</feature>
<dbReference type="GO" id="GO:0034454">
    <property type="term" value="P:microtubule anchoring at centrosome"/>
    <property type="evidence" value="ECO:0007669"/>
    <property type="project" value="TreeGrafter"/>
</dbReference>
<dbReference type="PANTHER" id="PTHR18905:SF13">
    <property type="entry name" value="NON-CENTROSOMAL MICROTUBULE ARRAY"/>
    <property type="match status" value="1"/>
</dbReference>
<keyword evidence="2" id="KW-0963">Cytoplasm</keyword>
<feature type="region of interest" description="Disordered" evidence="6">
    <location>
        <begin position="871"/>
        <end position="911"/>
    </location>
</feature>
<evidence type="ECO:0000256" key="6">
    <source>
        <dbReference type="SAM" id="MobiDB-lite"/>
    </source>
</evidence>
<feature type="region of interest" description="Disordered" evidence="6">
    <location>
        <begin position="1466"/>
        <end position="1494"/>
    </location>
</feature>
<evidence type="ECO:0000256" key="4">
    <source>
        <dbReference type="ARBA" id="ARBA00023212"/>
    </source>
</evidence>
<feature type="region of interest" description="Disordered" evidence="6">
    <location>
        <begin position="967"/>
        <end position="1000"/>
    </location>
</feature>
<feature type="compositionally biased region" description="Polar residues" evidence="6">
    <location>
        <begin position="116"/>
        <end position="127"/>
    </location>
</feature>
<evidence type="ECO:0000256" key="1">
    <source>
        <dbReference type="ARBA" id="ARBA00004300"/>
    </source>
</evidence>
<proteinExistence type="predicted"/>
<keyword evidence="4" id="KW-0206">Cytoskeleton</keyword>
<keyword evidence="3" id="KW-0597">Phosphoprotein</keyword>
<name>A0A2M4A4K8_9DIPT</name>
<feature type="compositionally biased region" description="Low complexity" evidence="6">
    <location>
        <begin position="1468"/>
        <end position="1482"/>
    </location>
</feature>
<feature type="region of interest" description="Disordered" evidence="6">
    <location>
        <begin position="106"/>
        <end position="256"/>
    </location>
</feature>
<evidence type="ECO:0000313" key="7">
    <source>
        <dbReference type="EMBL" id="MBW35746.1"/>
    </source>
</evidence>
<reference evidence="7" key="1">
    <citation type="submission" date="2018-01" db="EMBL/GenBank/DDBJ databases">
        <title>An insight into the sialome of Amazonian anophelines.</title>
        <authorList>
            <person name="Ribeiro J.M."/>
            <person name="Scarpassa V."/>
            <person name="Calvo E."/>
        </authorList>
    </citation>
    <scope>NUCLEOTIDE SEQUENCE</scope>
    <source>
        <tissue evidence="7">Salivary glands</tissue>
    </source>
</reference>
<protein>
    <submittedName>
        <fullName evidence="7">Putative rho-associated coiled-coil</fullName>
    </submittedName>
</protein>
<accession>A0A2M4A4K8</accession>
<feature type="coiled-coil region" evidence="5">
    <location>
        <begin position="804"/>
        <end position="838"/>
    </location>
</feature>
<evidence type="ECO:0000256" key="5">
    <source>
        <dbReference type="SAM" id="Coils"/>
    </source>
</evidence>
<feature type="compositionally biased region" description="Basic and acidic residues" evidence="6">
    <location>
        <begin position="203"/>
        <end position="219"/>
    </location>
</feature>
<dbReference type="EMBL" id="GGFK01002425">
    <property type="protein sequence ID" value="MBW35746.1"/>
    <property type="molecule type" value="Transcribed_RNA"/>
</dbReference>
<comment type="subcellular location">
    <subcellularLocation>
        <location evidence="1">Cytoplasm</location>
        <location evidence="1">Cytoskeleton</location>
        <location evidence="1">Microtubule organizing center</location>
        <location evidence="1">Centrosome</location>
    </subcellularLocation>
</comment>
<dbReference type="PANTHER" id="PTHR18905">
    <property type="entry name" value="NINEIN"/>
    <property type="match status" value="1"/>
</dbReference>
<feature type="compositionally biased region" description="Low complexity" evidence="6">
    <location>
        <begin position="287"/>
        <end position="299"/>
    </location>
</feature>